<comment type="caution">
    <text evidence="7">The sequence shown here is derived from an EMBL/GenBank/DDBJ whole genome shotgun (WGS) entry which is preliminary data.</text>
</comment>
<evidence type="ECO:0000256" key="3">
    <source>
        <dbReference type="ARBA" id="ARBA00022833"/>
    </source>
</evidence>
<dbReference type="PROSITE" id="PS50103">
    <property type="entry name" value="ZF_C3H1"/>
    <property type="match status" value="1"/>
</dbReference>
<dbReference type="Gene3D" id="4.10.1000.10">
    <property type="entry name" value="Zinc finger, CCCH-type"/>
    <property type="match status" value="1"/>
</dbReference>
<feature type="compositionally biased region" description="Pro residues" evidence="5">
    <location>
        <begin position="107"/>
        <end position="124"/>
    </location>
</feature>
<evidence type="ECO:0000259" key="6">
    <source>
        <dbReference type="PROSITE" id="PS50103"/>
    </source>
</evidence>
<feature type="compositionally biased region" description="Low complexity" evidence="5">
    <location>
        <begin position="19"/>
        <end position="29"/>
    </location>
</feature>
<keyword evidence="2 4" id="KW-0863">Zinc-finger</keyword>
<feature type="domain" description="C3H1-type" evidence="6">
    <location>
        <begin position="248"/>
        <end position="275"/>
    </location>
</feature>
<gene>
    <name evidence="7" type="ORF">CCMP2556_LOCUS22691</name>
</gene>
<sequence length="421" mass="44914">MWGGPGCAGNWSGDGWGNGWDDWSSWGDGWYDEGWNQPWPPAGGKMGKGRGVQAAGGKPPMPPAAPVPSMPPIKDVASLVSQQLFAGQKAPGSEPTGPAQPQTAVTPLPPPDLPAPALPPPPPQAQEVGNAVGSAGKASSLDTAALLAYQQMQQQEYADLPDGGPFGGLSDRDITSEVQNLMSQYKILDKKIEIRLIEALKLRGDRWGADLQDFRSCLSRARNPAGFLIVKLSDMEKAINAEKGTNIGGGREFCANYRRGHCNRGDACKYSHDVQVGLSKANVAGAPNAGAIGNPGKLEVGNLIMARSPTANLIAEAQKNVANMGFGFSAPGAPPALPPAPVAPVAPAAPVAPVAPVVPAVERVERQEPRWMSRSPRRSPPRRRSRSVRRSPPRRRTPPRRDSRARRSPRRRSSRSRGRRR</sequence>
<dbReference type="SUPFAM" id="SSF90229">
    <property type="entry name" value="CCCH zinc finger"/>
    <property type="match status" value="1"/>
</dbReference>
<feature type="zinc finger region" description="C3H1-type" evidence="4">
    <location>
        <begin position="248"/>
        <end position="275"/>
    </location>
</feature>
<dbReference type="EMBL" id="CAXAMN010014224">
    <property type="protein sequence ID" value="CAK9042724.1"/>
    <property type="molecule type" value="Genomic_DNA"/>
</dbReference>
<feature type="compositionally biased region" description="Pro residues" evidence="5">
    <location>
        <begin position="59"/>
        <end position="71"/>
    </location>
</feature>
<evidence type="ECO:0000256" key="2">
    <source>
        <dbReference type="ARBA" id="ARBA00022771"/>
    </source>
</evidence>
<dbReference type="InterPro" id="IPR000571">
    <property type="entry name" value="Znf_CCCH"/>
</dbReference>
<dbReference type="Proteomes" id="UP001642484">
    <property type="component" value="Unassembled WGS sequence"/>
</dbReference>
<feature type="region of interest" description="Disordered" evidence="5">
    <location>
        <begin position="86"/>
        <end position="135"/>
    </location>
</feature>
<proteinExistence type="predicted"/>
<keyword evidence="8" id="KW-1185">Reference proteome</keyword>
<evidence type="ECO:0000313" key="8">
    <source>
        <dbReference type="Proteomes" id="UP001642484"/>
    </source>
</evidence>
<keyword evidence="1 4" id="KW-0479">Metal-binding</keyword>
<dbReference type="InterPro" id="IPR036855">
    <property type="entry name" value="Znf_CCCH_sf"/>
</dbReference>
<feature type="compositionally biased region" description="Basic residues" evidence="5">
    <location>
        <begin position="375"/>
        <end position="421"/>
    </location>
</feature>
<organism evidence="7 8">
    <name type="scientific">Durusdinium trenchii</name>
    <dbReference type="NCBI Taxonomy" id="1381693"/>
    <lineage>
        <taxon>Eukaryota</taxon>
        <taxon>Sar</taxon>
        <taxon>Alveolata</taxon>
        <taxon>Dinophyceae</taxon>
        <taxon>Suessiales</taxon>
        <taxon>Symbiodiniaceae</taxon>
        <taxon>Durusdinium</taxon>
    </lineage>
</organism>
<feature type="region of interest" description="Disordered" evidence="5">
    <location>
        <begin position="1"/>
        <end position="71"/>
    </location>
</feature>
<evidence type="ECO:0000313" key="7">
    <source>
        <dbReference type="EMBL" id="CAK9042724.1"/>
    </source>
</evidence>
<feature type="region of interest" description="Disordered" evidence="5">
    <location>
        <begin position="365"/>
        <end position="421"/>
    </location>
</feature>
<dbReference type="SMART" id="SM00356">
    <property type="entry name" value="ZnF_C3H1"/>
    <property type="match status" value="1"/>
</dbReference>
<protein>
    <recommendedName>
        <fullName evidence="6">C3H1-type domain-containing protein</fullName>
    </recommendedName>
</protein>
<dbReference type="Pfam" id="PF00642">
    <property type="entry name" value="zf-CCCH"/>
    <property type="match status" value="1"/>
</dbReference>
<name>A0ABP0LW21_9DINO</name>
<keyword evidence="3 4" id="KW-0862">Zinc</keyword>
<accession>A0ABP0LW21</accession>
<reference evidence="7 8" key="1">
    <citation type="submission" date="2024-02" db="EMBL/GenBank/DDBJ databases">
        <authorList>
            <person name="Chen Y."/>
            <person name="Shah S."/>
            <person name="Dougan E. K."/>
            <person name="Thang M."/>
            <person name="Chan C."/>
        </authorList>
    </citation>
    <scope>NUCLEOTIDE SEQUENCE [LARGE SCALE GENOMIC DNA]</scope>
</reference>
<evidence type="ECO:0000256" key="4">
    <source>
        <dbReference type="PROSITE-ProRule" id="PRU00723"/>
    </source>
</evidence>
<evidence type="ECO:0000256" key="1">
    <source>
        <dbReference type="ARBA" id="ARBA00022723"/>
    </source>
</evidence>
<feature type="compositionally biased region" description="Gly residues" evidence="5">
    <location>
        <begin position="1"/>
        <end position="18"/>
    </location>
</feature>
<evidence type="ECO:0000256" key="5">
    <source>
        <dbReference type="SAM" id="MobiDB-lite"/>
    </source>
</evidence>